<dbReference type="Proteomes" id="UP000314294">
    <property type="component" value="Unassembled WGS sequence"/>
</dbReference>
<dbReference type="AlphaFoldDB" id="A0A4Z2F655"/>
<gene>
    <name evidence="1" type="ORF">EYF80_053282</name>
</gene>
<sequence length="100" mass="10806">MPKGGDWVIVSKRPAEDPLPGRLLADARVGARHDHSLPPDGRLAGTAASSHMVPVRTIKEQRHVLFSLLVQPHGRQRGASQAAETTLRLAHGTGLIEVQR</sequence>
<dbReference type="EMBL" id="SRLO01001603">
    <property type="protein sequence ID" value="TNN36555.1"/>
    <property type="molecule type" value="Genomic_DNA"/>
</dbReference>
<keyword evidence="2" id="KW-1185">Reference proteome</keyword>
<proteinExistence type="predicted"/>
<accession>A0A4Z2F655</accession>
<organism evidence="1 2">
    <name type="scientific">Liparis tanakae</name>
    <name type="common">Tanaka's snailfish</name>
    <dbReference type="NCBI Taxonomy" id="230148"/>
    <lineage>
        <taxon>Eukaryota</taxon>
        <taxon>Metazoa</taxon>
        <taxon>Chordata</taxon>
        <taxon>Craniata</taxon>
        <taxon>Vertebrata</taxon>
        <taxon>Euteleostomi</taxon>
        <taxon>Actinopterygii</taxon>
        <taxon>Neopterygii</taxon>
        <taxon>Teleostei</taxon>
        <taxon>Neoteleostei</taxon>
        <taxon>Acanthomorphata</taxon>
        <taxon>Eupercaria</taxon>
        <taxon>Perciformes</taxon>
        <taxon>Cottioidei</taxon>
        <taxon>Cottales</taxon>
        <taxon>Liparidae</taxon>
        <taxon>Liparis</taxon>
    </lineage>
</organism>
<evidence type="ECO:0000313" key="2">
    <source>
        <dbReference type="Proteomes" id="UP000314294"/>
    </source>
</evidence>
<protein>
    <submittedName>
        <fullName evidence="1">Uncharacterized protein</fullName>
    </submittedName>
</protein>
<reference evidence="1 2" key="1">
    <citation type="submission" date="2019-03" db="EMBL/GenBank/DDBJ databases">
        <title>First draft genome of Liparis tanakae, snailfish: a comprehensive survey of snailfish specific genes.</title>
        <authorList>
            <person name="Kim W."/>
            <person name="Song I."/>
            <person name="Jeong J.-H."/>
            <person name="Kim D."/>
            <person name="Kim S."/>
            <person name="Ryu S."/>
            <person name="Song J.Y."/>
            <person name="Lee S.K."/>
        </authorList>
    </citation>
    <scope>NUCLEOTIDE SEQUENCE [LARGE SCALE GENOMIC DNA]</scope>
    <source>
        <tissue evidence="1">Muscle</tissue>
    </source>
</reference>
<name>A0A4Z2F655_9TELE</name>
<comment type="caution">
    <text evidence="1">The sequence shown here is derived from an EMBL/GenBank/DDBJ whole genome shotgun (WGS) entry which is preliminary data.</text>
</comment>
<evidence type="ECO:0000313" key="1">
    <source>
        <dbReference type="EMBL" id="TNN36555.1"/>
    </source>
</evidence>